<sequence length="151" mass="17386">MGMYPDVQQKAQEEINRVIGSNRLPQFEDRQRPPYVDAVVKEVLRWHPVAPMGFRHMSSEADMCHGYYIPKGALIIANIWGFMHDPNRYCDLMRFHPERFLSIGDHNPEPDPHLFVFGFGRRKCPGNILADATIFLTMSQSLAVFNIGRVV</sequence>
<evidence type="ECO:0000256" key="5">
    <source>
        <dbReference type="ARBA" id="ARBA00023002"/>
    </source>
</evidence>
<dbReference type="GO" id="GO:0020037">
    <property type="term" value="F:heme binding"/>
    <property type="evidence" value="ECO:0007669"/>
    <property type="project" value="InterPro"/>
</dbReference>
<dbReference type="EMBL" id="CAJVRC010000839">
    <property type="protein sequence ID" value="CAG8888273.1"/>
    <property type="molecule type" value="Genomic_DNA"/>
</dbReference>
<dbReference type="InterPro" id="IPR036396">
    <property type="entry name" value="Cyt_P450_sf"/>
</dbReference>
<comment type="caution">
    <text evidence="10">The sequence shown here is derived from an EMBL/GenBank/DDBJ whole genome shotgun (WGS) entry which is preliminary data.</text>
</comment>
<accession>A0A9W4NZA0</accession>
<dbReference type="AlphaFoldDB" id="A0A9W4NZA0"/>
<dbReference type="SUPFAM" id="SSF48264">
    <property type="entry name" value="Cytochrome P450"/>
    <property type="match status" value="1"/>
</dbReference>
<dbReference type="PROSITE" id="PS00086">
    <property type="entry name" value="CYTOCHROME_P450"/>
    <property type="match status" value="1"/>
</dbReference>
<dbReference type="PRINTS" id="PR00463">
    <property type="entry name" value="EP450I"/>
</dbReference>
<dbReference type="InterPro" id="IPR002401">
    <property type="entry name" value="Cyt_P450_E_grp-I"/>
</dbReference>
<dbReference type="GO" id="GO:0043386">
    <property type="term" value="P:mycotoxin biosynthetic process"/>
    <property type="evidence" value="ECO:0007669"/>
    <property type="project" value="UniProtKB-ARBA"/>
</dbReference>
<evidence type="ECO:0000256" key="9">
    <source>
        <dbReference type="RuleBase" id="RU000461"/>
    </source>
</evidence>
<gene>
    <name evidence="10" type="ORF">PEGY_LOCUS1523</name>
</gene>
<feature type="binding site" description="axial binding residue" evidence="8">
    <location>
        <position position="124"/>
    </location>
    <ligand>
        <name>heme</name>
        <dbReference type="ChEBI" id="CHEBI:30413"/>
    </ligand>
    <ligandPart>
        <name>Fe</name>
        <dbReference type="ChEBI" id="CHEBI:18248"/>
    </ligandPart>
</feature>
<evidence type="ECO:0000313" key="10">
    <source>
        <dbReference type="EMBL" id="CAG8888273.1"/>
    </source>
</evidence>
<dbReference type="PANTHER" id="PTHR46300">
    <property type="entry name" value="P450, PUTATIVE (EUROFUNG)-RELATED-RELATED"/>
    <property type="match status" value="1"/>
</dbReference>
<protein>
    <recommendedName>
        <fullName evidence="12">Cytochrome P450</fullName>
    </recommendedName>
</protein>
<comment type="cofactor">
    <cofactor evidence="1 8">
        <name>heme</name>
        <dbReference type="ChEBI" id="CHEBI:30413"/>
    </cofactor>
</comment>
<keyword evidence="5 9" id="KW-0560">Oxidoreductase</keyword>
<dbReference type="GO" id="GO:0004497">
    <property type="term" value="F:monooxygenase activity"/>
    <property type="evidence" value="ECO:0007669"/>
    <property type="project" value="UniProtKB-KW"/>
</dbReference>
<name>A0A9W4NZA0_9EURO</name>
<evidence type="ECO:0008006" key="12">
    <source>
        <dbReference type="Google" id="ProtNLM"/>
    </source>
</evidence>
<reference evidence="10" key="1">
    <citation type="submission" date="2021-07" db="EMBL/GenBank/DDBJ databases">
        <authorList>
            <person name="Branca A.L. A."/>
        </authorList>
    </citation>
    <scope>NUCLEOTIDE SEQUENCE</scope>
</reference>
<evidence type="ECO:0000256" key="4">
    <source>
        <dbReference type="ARBA" id="ARBA00022723"/>
    </source>
</evidence>
<keyword evidence="11" id="KW-1185">Reference proteome</keyword>
<dbReference type="Gene3D" id="1.10.630.10">
    <property type="entry name" value="Cytochrome P450"/>
    <property type="match status" value="1"/>
</dbReference>
<dbReference type="OrthoDB" id="2789670at2759"/>
<dbReference type="InterPro" id="IPR050364">
    <property type="entry name" value="Cytochrome_P450_fung"/>
</dbReference>
<evidence type="ECO:0000256" key="3">
    <source>
        <dbReference type="ARBA" id="ARBA00022617"/>
    </source>
</evidence>
<organism evidence="10 11">
    <name type="scientific">Penicillium egyptiacum</name>
    <dbReference type="NCBI Taxonomy" id="1303716"/>
    <lineage>
        <taxon>Eukaryota</taxon>
        <taxon>Fungi</taxon>
        <taxon>Dikarya</taxon>
        <taxon>Ascomycota</taxon>
        <taxon>Pezizomycotina</taxon>
        <taxon>Eurotiomycetes</taxon>
        <taxon>Eurotiomycetidae</taxon>
        <taxon>Eurotiales</taxon>
        <taxon>Aspergillaceae</taxon>
        <taxon>Penicillium</taxon>
    </lineage>
</organism>
<proteinExistence type="inferred from homology"/>
<keyword evidence="4 8" id="KW-0479">Metal-binding</keyword>
<dbReference type="InterPro" id="IPR001128">
    <property type="entry name" value="Cyt_P450"/>
</dbReference>
<evidence type="ECO:0000256" key="7">
    <source>
        <dbReference type="ARBA" id="ARBA00023033"/>
    </source>
</evidence>
<dbReference type="GO" id="GO:0005506">
    <property type="term" value="F:iron ion binding"/>
    <property type="evidence" value="ECO:0007669"/>
    <property type="project" value="InterPro"/>
</dbReference>
<dbReference type="Proteomes" id="UP001154252">
    <property type="component" value="Unassembled WGS sequence"/>
</dbReference>
<evidence type="ECO:0000313" key="11">
    <source>
        <dbReference type="Proteomes" id="UP001154252"/>
    </source>
</evidence>
<dbReference type="GO" id="GO:0016705">
    <property type="term" value="F:oxidoreductase activity, acting on paired donors, with incorporation or reduction of molecular oxygen"/>
    <property type="evidence" value="ECO:0007669"/>
    <property type="project" value="InterPro"/>
</dbReference>
<keyword evidence="6 8" id="KW-0408">Iron</keyword>
<evidence type="ECO:0000256" key="6">
    <source>
        <dbReference type="ARBA" id="ARBA00023004"/>
    </source>
</evidence>
<keyword evidence="7 9" id="KW-0503">Monooxygenase</keyword>
<dbReference type="Pfam" id="PF00067">
    <property type="entry name" value="p450"/>
    <property type="match status" value="1"/>
</dbReference>
<dbReference type="PANTHER" id="PTHR46300:SF7">
    <property type="entry name" value="P450, PUTATIVE (EUROFUNG)-RELATED"/>
    <property type="match status" value="1"/>
</dbReference>
<evidence type="ECO:0000256" key="8">
    <source>
        <dbReference type="PIRSR" id="PIRSR602401-1"/>
    </source>
</evidence>
<evidence type="ECO:0000256" key="2">
    <source>
        <dbReference type="ARBA" id="ARBA00010617"/>
    </source>
</evidence>
<dbReference type="PRINTS" id="PR00385">
    <property type="entry name" value="P450"/>
</dbReference>
<dbReference type="InterPro" id="IPR017972">
    <property type="entry name" value="Cyt_P450_CS"/>
</dbReference>
<evidence type="ECO:0000256" key="1">
    <source>
        <dbReference type="ARBA" id="ARBA00001971"/>
    </source>
</evidence>
<comment type="similarity">
    <text evidence="2 9">Belongs to the cytochrome P450 family.</text>
</comment>
<keyword evidence="3 8" id="KW-0349">Heme</keyword>